<comment type="caution">
    <text evidence="2">The sequence shown here is derived from an EMBL/GenBank/DDBJ whole genome shotgun (WGS) entry which is preliminary data.</text>
</comment>
<dbReference type="SUPFAM" id="SSF46785">
    <property type="entry name" value="Winged helix' DNA-binding domain"/>
    <property type="match status" value="1"/>
</dbReference>
<dbReference type="AlphaFoldDB" id="A0A7W5ZRH1"/>
<sequence length="467" mass="54009">MNIIGRIAEIRELDELMASKKSEFVVVYGRRRVGKTYLIRQYFGNKFSFYTTGLAEGKTDVQLVNFNAALRQSPFYEEQKEATNWMEAFRYLIKLLEATPDEQKVVFIDELPWMDTRDSGLISAIDFFWNSWASARDDIKFIVCGSSASWMIDHLLKNTKGLYNRVTNRIKLKPFTLKETKAYLTAMGGHYDHYQVVELYMALGGIPFYLNLVKVQESASQNINRLFFGEQAKLRDEYYLLFASLFKNYQKHVAIINALAQKKKGLFKSEIVKVSKVKDGGTLTTILKELEASDFIRKYNMPGQKVRNIIYQLTDNFTLFHHNFVEKSARTDDNFWLNTINTPSYYAWAGNAFEIVCLLHSQEIKKALGIGGVQTATYAWSNTKSQIDLLFDRKDNVINLIEIKFSHQKFTITKDYEAKLRNKVSEFRESYKTNKALWLVMLTTYGLASVTHAGVVHDSLEIEVLFE</sequence>
<evidence type="ECO:0000259" key="1">
    <source>
        <dbReference type="Pfam" id="PF01637"/>
    </source>
</evidence>
<dbReference type="Pfam" id="PF01637">
    <property type="entry name" value="ATPase_2"/>
    <property type="match status" value="1"/>
</dbReference>
<keyword evidence="3" id="KW-1185">Reference proteome</keyword>
<dbReference type="PANTHER" id="PTHR34704:SF1">
    <property type="entry name" value="ATPASE"/>
    <property type="match status" value="1"/>
</dbReference>
<name>A0A7W5ZRH1_9BACT</name>
<evidence type="ECO:0000313" key="3">
    <source>
        <dbReference type="Proteomes" id="UP000541352"/>
    </source>
</evidence>
<dbReference type="Proteomes" id="UP000541352">
    <property type="component" value="Unassembled WGS sequence"/>
</dbReference>
<dbReference type="GO" id="GO:0005524">
    <property type="term" value="F:ATP binding"/>
    <property type="evidence" value="ECO:0007669"/>
    <property type="project" value="InterPro"/>
</dbReference>
<feature type="domain" description="ATPase" evidence="1">
    <location>
        <begin position="6"/>
        <end position="211"/>
    </location>
</feature>
<reference evidence="2 3" key="1">
    <citation type="submission" date="2020-08" db="EMBL/GenBank/DDBJ databases">
        <title>Genomic Encyclopedia of Type Strains, Phase IV (KMG-IV): sequencing the most valuable type-strain genomes for metagenomic binning, comparative biology and taxonomic classification.</title>
        <authorList>
            <person name="Goeker M."/>
        </authorList>
    </citation>
    <scope>NUCLEOTIDE SEQUENCE [LARGE SCALE GENOMIC DNA]</scope>
    <source>
        <strain evidence="2 3">DSM 17976</strain>
    </source>
</reference>
<dbReference type="SUPFAM" id="SSF52540">
    <property type="entry name" value="P-loop containing nucleoside triphosphate hydrolases"/>
    <property type="match status" value="1"/>
</dbReference>
<accession>A0A7W5ZRH1</accession>
<dbReference type="EMBL" id="JACIBY010000033">
    <property type="protein sequence ID" value="MBB3842317.1"/>
    <property type="molecule type" value="Genomic_DNA"/>
</dbReference>
<proteinExistence type="predicted"/>
<dbReference type="InterPro" id="IPR036390">
    <property type="entry name" value="WH_DNA-bd_sf"/>
</dbReference>
<organism evidence="2 3">
    <name type="scientific">Runella defluvii</name>
    <dbReference type="NCBI Taxonomy" id="370973"/>
    <lineage>
        <taxon>Bacteria</taxon>
        <taxon>Pseudomonadati</taxon>
        <taxon>Bacteroidota</taxon>
        <taxon>Cytophagia</taxon>
        <taxon>Cytophagales</taxon>
        <taxon>Spirosomataceae</taxon>
        <taxon>Runella</taxon>
    </lineage>
</organism>
<gene>
    <name evidence="2" type="ORF">FHS57_006348</name>
</gene>
<protein>
    <recommendedName>
        <fullName evidence="1">ATPase domain-containing protein</fullName>
    </recommendedName>
</protein>
<dbReference type="InterPro" id="IPR027417">
    <property type="entry name" value="P-loop_NTPase"/>
</dbReference>
<dbReference type="RefSeq" id="WP_183980611.1">
    <property type="nucleotide sequence ID" value="NZ_JACIBY010000033.1"/>
</dbReference>
<dbReference type="PANTHER" id="PTHR34704">
    <property type="entry name" value="ATPASE"/>
    <property type="match status" value="1"/>
</dbReference>
<dbReference type="Gene3D" id="3.40.50.300">
    <property type="entry name" value="P-loop containing nucleotide triphosphate hydrolases"/>
    <property type="match status" value="1"/>
</dbReference>
<dbReference type="InterPro" id="IPR011579">
    <property type="entry name" value="ATPase_dom"/>
</dbReference>
<evidence type="ECO:0000313" key="2">
    <source>
        <dbReference type="EMBL" id="MBB3842317.1"/>
    </source>
</evidence>